<dbReference type="Pfam" id="PF01551">
    <property type="entry name" value="Peptidase_M23"/>
    <property type="match status" value="1"/>
</dbReference>
<evidence type="ECO:0000259" key="2">
    <source>
        <dbReference type="Pfam" id="PF01551"/>
    </source>
</evidence>
<comment type="caution">
    <text evidence="3">The sequence shown here is derived from an EMBL/GenBank/DDBJ whole genome shotgun (WGS) entry which is preliminary data.</text>
</comment>
<dbReference type="InterPro" id="IPR050570">
    <property type="entry name" value="Cell_wall_metabolism_enzyme"/>
</dbReference>
<keyword evidence="4" id="KW-1185">Reference proteome</keyword>
<dbReference type="InterPro" id="IPR006311">
    <property type="entry name" value="TAT_signal"/>
</dbReference>
<organism evidence="3 4">
    <name type="scientific">Microbacterium sediminis</name>
    <dbReference type="NCBI Taxonomy" id="904291"/>
    <lineage>
        <taxon>Bacteria</taxon>
        <taxon>Bacillati</taxon>
        <taxon>Actinomycetota</taxon>
        <taxon>Actinomycetes</taxon>
        <taxon>Micrococcales</taxon>
        <taxon>Microbacteriaceae</taxon>
        <taxon>Microbacterium</taxon>
    </lineage>
</organism>
<name>A0A1B9NHP4_9MICO</name>
<dbReference type="InterPro" id="IPR016047">
    <property type="entry name" value="M23ase_b-sheet_dom"/>
</dbReference>
<evidence type="ECO:0000313" key="4">
    <source>
        <dbReference type="Proteomes" id="UP000093355"/>
    </source>
</evidence>
<proteinExistence type="predicted"/>
<dbReference type="PANTHER" id="PTHR21666:SF270">
    <property type="entry name" value="MUREIN HYDROLASE ACTIVATOR ENVC"/>
    <property type="match status" value="1"/>
</dbReference>
<dbReference type="SUPFAM" id="SSF51261">
    <property type="entry name" value="Duplicated hybrid motif"/>
    <property type="match status" value="1"/>
</dbReference>
<feature type="compositionally biased region" description="Basic and acidic residues" evidence="1">
    <location>
        <begin position="292"/>
        <end position="303"/>
    </location>
</feature>
<protein>
    <submittedName>
        <fullName evidence="3">Peptidase M23</fullName>
    </submittedName>
</protein>
<dbReference type="PROSITE" id="PS51318">
    <property type="entry name" value="TAT"/>
    <property type="match status" value="1"/>
</dbReference>
<dbReference type="Proteomes" id="UP000093355">
    <property type="component" value="Unassembled WGS sequence"/>
</dbReference>
<feature type="region of interest" description="Disordered" evidence="1">
    <location>
        <begin position="292"/>
        <end position="340"/>
    </location>
</feature>
<dbReference type="RefSeq" id="WP_067028516.1">
    <property type="nucleotide sequence ID" value="NZ_JRNY01000014.1"/>
</dbReference>
<feature type="domain" description="M23ase beta-sheet core" evidence="2">
    <location>
        <begin position="363"/>
        <end position="456"/>
    </location>
</feature>
<gene>
    <name evidence="3" type="ORF">A7J15_12520</name>
</gene>
<dbReference type="AlphaFoldDB" id="A0A1B9NHP4"/>
<dbReference type="InterPro" id="IPR011055">
    <property type="entry name" value="Dup_hybrid_motif"/>
</dbReference>
<reference evidence="3 4" key="1">
    <citation type="submission" date="2016-05" db="EMBL/GenBank/DDBJ databases">
        <authorList>
            <person name="Lavstsen T."/>
            <person name="Jespersen J.S."/>
        </authorList>
    </citation>
    <scope>NUCLEOTIDE SEQUENCE [LARGE SCALE GENOMIC DNA]</scope>
    <source>
        <strain evidence="3 4">YLB-01</strain>
    </source>
</reference>
<sequence length="467" mass="48351">MTADLDADVCDCAPTAAERRVLWGPVSRRAALAAGGIAAAAAGIAAFATPAFAVTYDPDDYPSWADVEAARKNESAKAGEISRIETMIAQLKQRVAEAPAAAQAAADAYYEAQQAFYEAAYRADQLQAQADEQSAKADQAALAAARVASQISRTSGSATSLEVLFADSAENADQLLTKLGQMDKLAEKNESIYAEAVSARDAAQSLSDQAAVARAERDRLQKEAEAKMVAAQEAAMAAEQALADQEANLVTLEAQLAALKDSTAKTVADYQAGVQAKKEWEAEQERLRIEREKAAAAAREKAAQEAAQNSGGGQPAGGGGGGGGGGGQGPGNGWVRPSSGGWTSGYGPRYSQCGPSYCASSWHLGVDMAAGCGAPIYAAHSGTVTYAGYNGGYGNYVRIDHGGGVATGYGHSSRILVGWGQWVNAGQVIAYEGQTGNSFGCHLHFEVYVNGATVNPSNFMSARGVWL</sequence>
<evidence type="ECO:0000256" key="1">
    <source>
        <dbReference type="SAM" id="MobiDB-lite"/>
    </source>
</evidence>
<dbReference type="OrthoDB" id="1099523at2"/>
<accession>A0A1B9NHP4</accession>
<dbReference type="GO" id="GO:0004222">
    <property type="term" value="F:metalloendopeptidase activity"/>
    <property type="evidence" value="ECO:0007669"/>
    <property type="project" value="TreeGrafter"/>
</dbReference>
<dbReference type="Gene3D" id="2.70.70.10">
    <property type="entry name" value="Glucose Permease (Domain IIA)"/>
    <property type="match status" value="1"/>
</dbReference>
<evidence type="ECO:0000313" key="3">
    <source>
        <dbReference type="EMBL" id="OCG76106.1"/>
    </source>
</evidence>
<feature type="compositionally biased region" description="Gly residues" evidence="1">
    <location>
        <begin position="310"/>
        <end position="332"/>
    </location>
</feature>
<dbReference type="PANTHER" id="PTHR21666">
    <property type="entry name" value="PEPTIDASE-RELATED"/>
    <property type="match status" value="1"/>
</dbReference>
<dbReference type="EMBL" id="LXMD01000006">
    <property type="protein sequence ID" value="OCG76106.1"/>
    <property type="molecule type" value="Genomic_DNA"/>
</dbReference>
<dbReference type="STRING" id="904291.A7J15_12520"/>
<dbReference type="CDD" id="cd12797">
    <property type="entry name" value="M23_peptidase"/>
    <property type="match status" value="1"/>
</dbReference>